<evidence type="ECO:0000313" key="10">
    <source>
        <dbReference type="EMBL" id="TGG93711.1"/>
    </source>
</evidence>
<dbReference type="EMBL" id="SRMO01000050">
    <property type="protein sequence ID" value="TGG93711.1"/>
    <property type="molecule type" value="Genomic_DNA"/>
</dbReference>
<dbReference type="GO" id="GO:0000976">
    <property type="term" value="F:transcription cis-regulatory region binding"/>
    <property type="evidence" value="ECO:0007669"/>
    <property type="project" value="TreeGrafter"/>
</dbReference>
<keyword evidence="7" id="KW-0479">Metal-binding</keyword>
<dbReference type="InterPro" id="IPR036388">
    <property type="entry name" value="WH-like_DNA-bd_sf"/>
</dbReference>
<evidence type="ECO:0000256" key="2">
    <source>
        <dbReference type="ARBA" id="ARBA00022491"/>
    </source>
</evidence>
<keyword evidence="5" id="KW-0238">DNA-binding</keyword>
<comment type="cofactor">
    <cofactor evidence="8">
        <name>Mn(2+)</name>
        <dbReference type="ChEBI" id="CHEBI:29035"/>
    </cofactor>
    <cofactor evidence="8">
        <name>Fe(2+)</name>
        <dbReference type="ChEBI" id="CHEBI:29033"/>
    </cofactor>
    <text evidence="8">Binds 1 Mn(2+) or Fe(2+) ion per subunit.</text>
</comment>
<evidence type="ECO:0000256" key="4">
    <source>
        <dbReference type="ARBA" id="ARBA00023015"/>
    </source>
</evidence>
<evidence type="ECO:0000256" key="8">
    <source>
        <dbReference type="PIRSR" id="PIRSR602481-2"/>
    </source>
</evidence>
<keyword evidence="2" id="KW-0678">Repressor</keyword>
<feature type="binding site" evidence="7">
    <location>
        <position position="98"/>
    </location>
    <ligand>
        <name>Zn(2+)</name>
        <dbReference type="ChEBI" id="CHEBI:29105"/>
    </ligand>
</feature>
<dbReference type="PANTHER" id="PTHR33202:SF7">
    <property type="entry name" value="FERRIC UPTAKE REGULATION PROTEIN"/>
    <property type="match status" value="1"/>
</dbReference>
<evidence type="ECO:0000256" key="7">
    <source>
        <dbReference type="PIRSR" id="PIRSR602481-1"/>
    </source>
</evidence>
<evidence type="ECO:0000256" key="5">
    <source>
        <dbReference type="ARBA" id="ARBA00023125"/>
    </source>
</evidence>
<organism evidence="10 11">
    <name type="scientific">Aphanocapsa feldmannii 277cV</name>
    <dbReference type="NCBI Taxonomy" id="2507553"/>
    <lineage>
        <taxon>Bacteria</taxon>
        <taxon>Bacillati</taxon>
        <taxon>Cyanobacteriota</taxon>
        <taxon>Cyanophyceae</taxon>
        <taxon>Oscillatoriophycideae</taxon>
        <taxon>Chroococcales</taxon>
        <taxon>Microcystaceae</taxon>
        <taxon>Aphanocapsa</taxon>
    </lineage>
</organism>
<dbReference type="GO" id="GO:1900376">
    <property type="term" value="P:regulation of secondary metabolite biosynthetic process"/>
    <property type="evidence" value="ECO:0007669"/>
    <property type="project" value="TreeGrafter"/>
</dbReference>
<keyword evidence="4" id="KW-0805">Transcription regulation</keyword>
<dbReference type="AlphaFoldDB" id="A0A524RPH0"/>
<dbReference type="GO" id="GO:0008270">
    <property type="term" value="F:zinc ion binding"/>
    <property type="evidence" value="ECO:0007669"/>
    <property type="project" value="TreeGrafter"/>
</dbReference>
<keyword evidence="6" id="KW-0804">Transcription</keyword>
<dbReference type="CDD" id="cd07153">
    <property type="entry name" value="Fur_like"/>
    <property type="match status" value="1"/>
</dbReference>
<keyword evidence="8" id="KW-0408">Iron</keyword>
<dbReference type="Pfam" id="PF01475">
    <property type="entry name" value="FUR"/>
    <property type="match status" value="1"/>
</dbReference>
<dbReference type="PANTHER" id="PTHR33202">
    <property type="entry name" value="ZINC UPTAKE REGULATION PROTEIN"/>
    <property type="match status" value="1"/>
</dbReference>
<dbReference type="InterPro" id="IPR043135">
    <property type="entry name" value="Fur_C"/>
</dbReference>
<comment type="similarity">
    <text evidence="1">Belongs to the Fur family.</text>
</comment>
<comment type="caution">
    <text evidence="10">The sequence shown here is derived from an EMBL/GenBank/DDBJ whole genome shotgun (WGS) entry which is preliminary data.</text>
</comment>
<name>A0A524RPH0_9CHRO</name>
<dbReference type="Gene3D" id="1.10.10.10">
    <property type="entry name" value="Winged helix-like DNA-binding domain superfamily/Winged helix DNA-binding domain"/>
    <property type="match status" value="1"/>
</dbReference>
<keyword evidence="3 7" id="KW-0862">Zinc</keyword>
<evidence type="ECO:0000256" key="9">
    <source>
        <dbReference type="SAM" id="MobiDB-lite"/>
    </source>
</evidence>
<comment type="cofactor">
    <cofactor evidence="7">
        <name>Zn(2+)</name>
        <dbReference type="ChEBI" id="CHEBI:29105"/>
    </cofactor>
    <text evidence="7">Binds 1 zinc ion per subunit.</text>
</comment>
<feature type="region of interest" description="Disordered" evidence="9">
    <location>
        <begin position="136"/>
        <end position="178"/>
    </location>
</feature>
<dbReference type="Gene3D" id="3.30.1490.190">
    <property type="match status" value="1"/>
</dbReference>
<gene>
    <name evidence="10" type="ORF">ERJ67_03450</name>
</gene>
<evidence type="ECO:0000256" key="6">
    <source>
        <dbReference type="ARBA" id="ARBA00023163"/>
    </source>
</evidence>
<evidence type="ECO:0000313" key="11">
    <source>
        <dbReference type="Proteomes" id="UP000317990"/>
    </source>
</evidence>
<feature type="binding site" evidence="8">
    <location>
        <position position="113"/>
    </location>
    <ligand>
        <name>Fe cation</name>
        <dbReference type="ChEBI" id="CHEBI:24875"/>
    </ligand>
</feature>
<reference evidence="10 11" key="1">
    <citation type="journal article" date="2019" name="mSystems">
        <title>Life at home and on the roam: Genomic adaptions reflect the dual lifestyle of an intracellular, facultative symbiont.</title>
        <authorList>
            <person name="Burgsdorf I."/>
        </authorList>
    </citation>
    <scope>NUCLEOTIDE SEQUENCE [LARGE SCALE GENOMIC DNA]</scope>
    <source>
        <strain evidence="10">277cV</strain>
    </source>
</reference>
<dbReference type="InterPro" id="IPR002481">
    <property type="entry name" value="FUR"/>
</dbReference>
<evidence type="ECO:0000256" key="3">
    <source>
        <dbReference type="ARBA" id="ARBA00022833"/>
    </source>
</evidence>
<dbReference type="Proteomes" id="UP000317990">
    <property type="component" value="Unassembled WGS sequence"/>
</dbReference>
<dbReference type="GO" id="GO:0003700">
    <property type="term" value="F:DNA-binding transcription factor activity"/>
    <property type="evidence" value="ECO:0007669"/>
    <property type="project" value="InterPro"/>
</dbReference>
<evidence type="ECO:0000256" key="1">
    <source>
        <dbReference type="ARBA" id="ARBA00007957"/>
    </source>
</evidence>
<proteinExistence type="inferred from homology"/>
<dbReference type="SUPFAM" id="SSF46785">
    <property type="entry name" value="Winged helix' DNA-binding domain"/>
    <property type="match status" value="1"/>
</dbReference>
<dbReference type="GO" id="GO:0045892">
    <property type="term" value="P:negative regulation of DNA-templated transcription"/>
    <property type="evidence" value="ECO:0007669"/>
    <property type="project" value="TreeGrafter"/>
</dbReference>
<dbReference type="InterPro" id="IPR036390">
    <property type="entry name" value="WH_DNA-bd_sf"/>
</dbReference>
<protein>
    <submittedName>
        <fullName evidence="10">Transcriptional repressor</fullName>
    </submittedName>
</protein>
<sequence length="178" mass="19478">MASPAIATLQDAYRQCRDVGMRLSRQRRLVLELLWREKEHLSARDIFERLNSDGRSIGHTSVYQNLEALQSAGIIECIERASGRLYGYRSDPHSHLICEASGSILDLDVVLPEALLLRIEAETGYCITGYTLQLSGTPSAARSPISGRPAESRGMAMGNAGGEDDARQGNHLPVQGDL</sequence>
<accession>A0A524RPH0</accession>